<dbReference type="Pfam" id="PF00496">
    <property type="entry name" value="SBP_bac_5"/>
    <property type="match status" value="1"/>
</dbReference>
<dbReference type="InterPro" id="IPR000914">
    <property type="entry name" value="SBP_5_dom"/>
</dbReference>
<evidence type="ECO:0000259" key="2">
    <source>
        <dbReference type="Pfam" id="PF00496"/>
    </source>
</evidence>
<protein>
    <submittedName>
        <fullName evidence="3">ABC transporter substrate-binding protein</fullName>
    </submittedName>
</protein>
<evidence type="ECO:0000313" key="4">
    <source>
        <dbReference type="Proteomes" id="UP001500665"/>
    </source>
</evidence>
<dbReference type="CDD" id="cd08492">
    <property type="entry name" value="PBP2_NikA_DppA_OppA_like_15"/>
    <property type="match status" value="1"/>
</dbReference>
<dbReference type="Gene3D" id="3.10.105.10">
    <property type="entry name" value="Dipeptide-binding Protein, Domain 3"/>
    <property type="match status" value="1"/>
</dbReference>
<dbReference type="InterPro" id="IPR039424">
    <property type="entry name" value="SBP_5"/>
</dbReference>
<name>A0ABN1R6Y4_9ACTN</name>
<evidence type="ECO:0000313" key="3">
    <source>
        <dbReference type="EMBL" id="GAA0952491.1"/>
    </source>
</evidence>
<dbReference type="PIRSF" id="PIRSF002741">
    <property type="entry name" value="MppA"/>
    <property type="match status" value="1"/>
</dbReference>
<dbReference type="EMBL" id="BAAAHH010000012">
    <property type="protein sequence ID" value="GAA0952491.1"/>
    <property type="molecule type" value="Genomic_DNA"/>
</dbReference>
<dbReference type="InterPro" id="IPR030678">
    <property type="entry name" value="Peptide/Ni-bd"/>
</dbReference>
<gene>
    <name evidence="3" type="ORF">GCM10009550_33300</name>
</gene>
<comment type="caution">
    <text evidence="3">The sequence shown here is derived from an EMBL/GenBank/DDBJ whole genome shotgun (WGS) entry which is preliminary data.</text>
</comment>
<reference evidence="3 4" key="1">
    <citation type="journal article" date="2019" name="Int. J. Syst. Evol. Microbiol.">
        <title>The Global Catalogue of Microorganisms (GCM) 10K type strain sequencing project: providing services to taxonomists for standard genome sequencing and annotation.</title>
        <authorList>
            <consortium name="The Broad Institute Genomics Platform"/>
            <consortium name="The Broad Institute Genome Sequencing Center for Infectious Disease"/>
            <person name="Wu L."/>
            <person name="Ma J."/>
        </authorList>
    </citation>
    <scope>NUCLEOTIDE SEQUENCE [LARGE SCALE GENOMIC DNA]</scope>
    <source>
        <strain evidence="3 4">JCM 10696</strain>
    </source>
</reference>
<dbReference type="Proteomes" id="UP001500665">
    <property type="component" value="Unassembled WGS sequence"/>
</dbReference>
<dbReference type="PROSITE" id="PS51257">
    <property type="entry name" value="PROKAR_LIPOPROTEIN"/>
    <property type="match status" value="1"/>
</dbReference>
<dbReference type="Gene3D" id="3.40.190.10">
    <property type="entry name" value="Periplasmic binding protein-like II"/>
    <property type="match status" value="1"/>
</dbReference>
<keyword evidence="1" id="KW-0732">Signal</keyword>
<proteinExistence type="predicted"/>
<keyword evidence="4" id="KW-1185">Reference proteome</keyword>
<feature type="domain" description="Solute-binding protein family 5" evidence="2">
    <location>
        <begin position="88"/>
        <end position="450"/>
    </location>
</feature>
<dbReference type="PANTHER" id="PTHR30290">
    <property type="entry name" value="PERIPLASMIC BINDING COMPONENT OF ABC TRANSPORTER"/>
    <property type="match status" value="1"/>
</dbReference>
<feature type="signal peptide" evidence="1">
    <location>
        <begin position="1"/>
        <end position="26"/>
    </location>
</feature>
<accession>A0ABN1R6Y4</accession>
<dbReference type="RefSeq" id="WP_344241723.1">
    <property type="nucleotide sequence ID" value="NZ_BAAAHH010000012.1"/>
</dbReference>
<feature type="chain" id="PRO_5047238995" evidence="1">
    <location>
        <begin position="27"/>
        <end position="548"/>
    </location>
</feature>
<evidence type="ECO:0000256" key="1">
    <source>
        <dbReference type="SAM" id="SignalP"/>
    </source>
</evidence>
<organism evidence="3 4">
    <name type="scientific">Actinocorallia libanotica</name>
    <dbReference type="NCBI Taxonomy" id="46162"/>
    <lineage>
        <taxon>Bacteria</taxon>
        <taxon>Bacillati</taxon>
        <taxon>Actinomycetota</taxon>
        <taxon>Actinomycetes</taxon>
        <taxon>Streptosporangiales</taxon>
        <taxon>Thermomonosporaceae</taxon>
        <taxon>Actinocorallia</taxon>
    </lineage>
</organism>
<sequence length="548" mass="58223">MSRRFTTTKPAVGAAATLLALTLVSACSPGDGGTSAAQVQPRDGGTLRVAVAREPECLDPHQSPTEAARLLIRPLVDSLVYQDDKGAIHPWLAAEWTVSEDRRTYTFQLRDGVAFTDGTKLDAAAVVANLDRVVDPETKSLLAGSLLASYDSAKATSADTVEVKLEQPDSGFLGALATPNLGIQSPATFKGDPAALCAKVVGSGPFRSDGGFTPQKGIEYTRNKAYAWGPEGAPETRKPRLDAISVRIVPDDAARSGALTSGQVDAATALAPTGLRELKDTPGFTVASAPFPGANYSYWPNTASGTLADVNVRKALRAGINWEQVVKNVYFGVYEPAKGVLSRTTPGQDASLAPAYAHDPAEAGRLLDEAGWKERDSEGYRTKDGKRLKVRHLWSDPSVETLAVQIQASAKEIGVELVEENLDGGTFVERLLAGDYELIDTNFSAPGPDVLRVLFSKDNIPTPERGIANNMARYDEPSVESAFEQALKAADQAEQHRVYTTVQKKITDDAAVFPVYSPLSSLAARSGVEGVGFTSDGSTDLTGIWLAS</sequence>
<dbReference type="SUPFAM" id="SSF53850">
    <property type="entry name" value="Periplasmic binding protein-like II"/>
    <property type="match status" value="1"/>
</dbReference>